<evidence type="ECO:0000313" key="1">
    <source>
        <dbReference type="EMBL" id="CAJ0944921.1"/>
    </source>
</evidence>
<comment type="caution">
    <text evidence="1">The sequence shown here is derived from an EMBL/GenBank/DDBJ whole genome shotgun (WGS) entry which is preliminary data.</text>
</comment>
<dbReference type="PANTHER" id="PTHR21301">
    <property type="entry name" value="REVERSE TRANSCRIPTASE"/>
    <property type="match status" value="1"/>
</dbReference>
<dbReference type="PANTHER" id="PTHR21301:SF12">
    <property type="match status" value="1"/>
</dbReference>
<sequence>MGQFLRVKRICSNEHSFERQAKELSTRFKSRGYSCKDIRKGYQNAKHKPRNDLLYKNNHGNDSEENYYPRLIATYNNKWPQFCQIVRKHWQILLTDPILKKCLPPSPLITARRAKNLKDILVHSHYEPTIEKKGTWLDTKGFLSLRHARICKKVKPLQMPKGVEHIQLGITFHVPPKVWFIVPSVHVAKYIIGLTTRELRIRTSEHVRDIDRSKTVDDPSVLKTIPRHFFEHHNSNSSLLRIKGIDIVQMGSRGGNLAKNLARLESKWIYRLGGIAPQGLNENFGFFRPF</sequence>
<dbReference type="Proteomes" id="UP001176940">
    <property type="component" value="Unassembled WGS sequence"/>
</dbReference>
<reference evidence="1" key="1">
    <citation type="submission" date="2023-07" db="EMBL/GenBank/DDBJ databases">
        <authorList>
            <person name="Stuckert A."/>
        </authorList>
    </citation>
    <scope>NUCLEOTIDE SEQUENCE</scope>
</reference>
<evidence type="ECO:0000313" key="2">
    <source>
        <dbReference type="Proteomes" id="UP001176940"/>
    </source>
</evidence>
<keyword evidence="2" id="KW-1185">Reference proteome</keyword>
<name>A0ABN9LLB1_9NEOB</name>
<dbReference type="EMBL" id="CAUEEQ010023213">
    <property type="protein sequence ID" value="CAJ0944921.1"/>
    <property type="molecule type" value="Genomic_DNA"/>
</dbReference>
<proteinExistence type="predicted"/>
<protein>
    <submittedName>
        <fullName evidence="1">Uncharacterized protein</fullName>
    </submittedName>
</protein>
<gene>
    <name evidence="1" type="ORF">RIMI_LOCUS10638641</name>
</gene>
<accession>A0ABN9LLB1</accession>
<organism evidence="1 2">
    <name type="scientific">Ranitomeya imitator</name>
    <name type="common">mimic poison frog</name>
    <dbReference type="NCBI Taxonomy" id="111125"/>
    <lineage>
        <taxon>Eukaryota</taxon>
        <taxon>Metazoa</taxon>
        <taxon>Chordata</taxon>
        <taxon>Craniata</taxon>
        <taxon>Vertebrata</taxon>
        <taxon>Euteleostomi</taxon>
        <taxon>Amphibia</taxon>
        <taxon>Batrachia</taxon>
        <taxon>Anura</taxon>
        <taxon>Neobatrachia</taxon>
        <taxon>Hyloidea</taxon>
        <taxon>Dendrobatidae</taxon>
        <taxon>Dendrobatinae</taxon>
        <taxon>Ranitomeya</taxon>
    </lineage>
</organism>